<gene>
    <name evidence="1" type="ORF">PML95_05930</name>
</gene>
<evidence type="ECO:0000313" key="1">
    <source>
        <dbReference type="EMBL" id="WCG21942.1"/>
    </source>
</evidence>
<reference evidence="1" key="1">
    <citation type="submission" date="2023-01" db="EMBL/GenBank/DDBJ databases">
        <title>Oxazolidinone resistance genes in florfenicol resistant enterococci from beef cattle and veal calves at slaughter.</title>
        <authorList>
            <person name="Biggel M."/>
        </authorList>
    </citation>
    <scope>NUCLEOTIDE SEQUENCE</scope>
    <source>
        <strain evidence="1">K204-1</strain>
    </source>
</reference>
<organism evidence="1 2">
    <name type="scientific">Vagococcus lutrae</name>
    <dbReference type="NCBI Taxonomy" id="81947"/>
    <lineage>
        <taxon>Bacteria</taxon>
        <taxon>Bacillati</taxon>
        <taxon>Bacillota</taxon>
        <taxon>Bacilli</taxon>
        <taxon>Lactobacillales</taxon>
        <taxon>Enterococcaceae</taxon>
        <taxon>Vagococcus</taxon>
    </lineage>
</organism>
<dbReference type="AlphaFoldDB" id="A0AAE9XEP2"/>
<name>A0AAE9XEP2_9ENTE</name>
<dbReference type="Proteomes" id="UP001179600">
    <property type="component" value="Chromosome"/>
</dbReference>
<sequence length="61" mass="7275">MGIKYTKTDELDKLLSQYIDDIGLDEDEIKRRTDIAEKEAERFITLEQEQISKKEKNEKKN</sequence>
<proteinExistence type="predicted"/>
<dbReference type="RefSeq" id="WP_248853250.1">
    <property type="nucleotide sequence ID" value="NZ_CP097053.1"/>
</dbReference>
<protein>
    <submittedName>
        <fullName evidence="1">Uncharacterized protein</fullName>
    </submittedName>
</protein>
<evidence type="ECO:0000313" key="2">
    <source>
        <dbReference type="Proteomes" id="UP001179600"/>
    </source>
</evidence>
<dbReference type="EMBL" id="CP116507">
    <property type="protein sequence ID" value="WCG21942.1"/>
    <property type="molecule type" value="Genomic_DNA"/>
</dbReference>
<accession>A0AAE9XEP2</accession>